<organism evidence="1">
    <name type="scientific">Borely moumouvirus</name>
    <dbReference type="NCBI Taxonomy" id="2712067"/>
    <lineage>
        <taxon>Viruses</taxon>
        <taxon>Varidnaviria</taxon>
        <taxon>Bamfordvirae</taxon>
        <taxon>Nucleocytoviricota</taxon>
        <taxon>Megaviricetes</taxon>
        <taxon>Imitervirales</taxon>
        <taxon>Mimiviridae</taxon>
        <taxon>Megamimivirinae</taxon>
        <taxon>Moumouvirus</taxon>
    </lineage>
</organism>
<protein>
    <submittedName>
        <fullName evidence="1">Uncharacterized protein</fullName>
    </submittedName>
</protein>
<dbReference type="EMBL" id="MN175499">
    <property type="protein sequence ID" value="QID06481.1"/>
    <property type="molecule type" value="Genomic_DNA"/>
</dbReference>
<sequence>MSELYHVFYEKENKITPVSTGEYFTNLQSATELLLKTIRNYKKNGYGKNFYDPINMDCDYNIYIYKVDVWKNINTGRYKFDTINKVFPKANQTCKELDIYVRLYDKPDMNVAKLCLEMYGQNITYEEVKKIRKDYIENIINTIDKNLNKNEDKEMVFEIDIIERNYYHGNSYKYQDKNITKINITESRKYDNDGNKLIEFNYIVLRYLDYYYGNKGYILKYTDNNNYTIFLFNKKFIDQVMEEFNNILLEANILKISYTDPEYKLKCDKKLYLFKNFIKQKNIADVAKDFLSDKIESQCNNYYYEKFKHVGHYEPIKIAGKTFEDYYNNPDYTSDTSDQEDESDNYSD</sequence>
<name>A0A6G6ADK5_9VIRU</name>
<proteinExistence type="predicted"/>
<evidence type="ECO:0000313" key="1">
    <source>
        <dbReference type="EMBL" id="QID06481.1"/>
    </source>
</evidence>
<reference evidence="1" key="1">
    <citation type="submission" date="2019-07" db="EMBL/GenBank/DDBJ databases">
        <title>The discovery of a new lineage B mimivirus raises questions about particles surface fibrils.</title>
        <authorList>
            <person name="Silva L.K.S."/>
            <person name="Rodrigues R.A.L."/>
            <person name="Andrade A.C.S.P."/>
            <person name="Hikida H."/>
            <person name="Andreani J."/>
            <person name="Levasseur A."/>
            <person name="La Scola B."/>
            <person name="Abrahao J.S."/>
        </authorList>
    </citation>
    <scope>NUCLEOTIDE SEQUENCE</scope>
    <source>
        <strain evidence="1">B60</strain>
    </source>
</reference>
<accession>A0A6G6ADK5</accession>